<evidence type="ECO:0000313" key="2">
    <source>
        <dbReference type="EMBL" id="KAK4343923.1"/>
    </source>
</evidence>
<organism evidence="2 3">
    <name type="scientific">Anisodus tanguticus</name>
    <dbReference type="NCBI Taxonomy" id="243964"/>
    <lineage>
        <taxon>Eukaryota</taxon>
        <taxon>Viridiplantae</taxon>
        <taxon>Streptophyta</taxon>
        <taxon>Embryophyta</taxon>
        <taxon>Tracheophyta</taxon>
        <taxon>Spermatophyta</taxon>
        <taxon>Magnoliopsida</taxon>
        <taxon>eudicotyledons</taxon>
        <taxon>Gunneridae</taxon>
        <taxon>Pentapetalae</taxon>
        <taxon>asterids</taxon>
        <taxon>lamiids</taxon>
        <taxon>Solanales</taxon>
        <taxon>Solanaceae</taxon>
        <taxon>Solanoideae</taxon>
        <taxon>Hyoscyameae</taxon>
        <taxon>Anisodus</taxon>
    </lineage>
</organism>
<keyword evidence="3" id="KW-1185">Reference proteome</keyword>
<comment type="caution">
    <text evidence="2">The sequence shown here is derived from an EMBL/GenBank/DDBJ whole genome shotgun (WGS) entry which is preliminary data.</text>
</comment>
<name>A0AAE1R2Y3_9SOLA</name>
<feature type="compositionally biased region" description="Low complexity" evidence="1">
    <location>
        <begin position="129"/>
        <end position="154"/>
    </location>
</feature>
<feature type="region of interest" description="Disordered" evidence="1">
    <location>
        <begin position="121"/>
        <end position="169"/>
    </location>
</feature>
<evidence type="ECO:0000313" key="3">
    <source>
        <dbReference type="Proteomes" id="UP001291623"/>
    </source>
</evidence>
<dbReference type="AlphaFoldDB" id="A0AAE1R2Y3"/>
<gene>
    <name evidence="2" type="ORF">RND71_037017</name>
</gene>
<dbReference type="Proteomes" id="UP001291623">
    <property type="component" value="Unassembled WGS sequence"/>
</dbReference>
<dbReference type="EMBL" id="JAVYJV010000020">
    <property type="protein sequence ID" value="KAK4343923.1"/>
    <property type="molecule type" value="Genomic_DNA"/>
</dbReference>
<accession>A0AAE1R2Y3</accession>
<reference evidence="2" key="1">
    <citation type="submission" date="2023-12" db="EMBL/GenBank/DDBJ databases">
        <title>Genome assembly of Anisodus tanguticus.</title>
        <authorList>
            <person name="Wang Y.-J."/>
        </authorList>
    </citation>
    <scope>NUCLEOTIDE SEQUENCE</scope>
    <source>
        <strain evidence="2">KB-2021</strain>
        <tissue evidence="2">Leaf</tissue>
    </source>
</reference>
<protein>
    <submittedName>
        <fullName evidence="2">Uncharacterized protein</fullName>
    </submittedName>
</protein>
<sequence>MRCLLKYATAFQRMMHHISSGKNFGHENAARMRSQTPDAIAFCLIEPFPRRHYNPSQWSEVKLSLNEILAMIGQSRGRRERQRNTCGPRGVDPCGEAVYYSLTGYMMIDLTTGFEDLARPATTTMPTQSGASSSSASTSIVAGSTTSGTPHTTSAEPLQGVRPPYVADF</sequence>
<evidence type="ECO:0000256" key="1">
    <source>
        <dbReference type="SAM" id="MobiDB-lite"/>
    </source>
</evidence>
<proteinExistence type="predicted"/>